<dbReference type="InterPro" id="IPR050100">
    <property type="entry name" value="TRAFAC_GTPase_members"/>
</dbReference>
<dbReference type="Proteomes" id="UP000654075">
    <property type="component" value="Unassembled WGS sequence"/>
</dbReference>
<evidence type="ECO:0000313" key="8">
    <source>
        <dbReference type="EMBL" id="CAE8644501.1"/>
    </source>
</evidence>
<evidence type="ECO:0000256" key="1">
    <source>
        <dbReference type="ARBA" id="ARBA00007249"/>
    </source>
</evidence>
<comment type="caution">
    <text evidence="8">The sequence shown here is derived from an EMBL/GenBank/DDBJ whole genome shotgun (WGS) entry which is preliminary data.</text>
</comment>
<dbReference type="Pfam" id="PF22594">
    <property type="entry name" value="GTP-eEF1A_C"/>
    <property type="match status" value="1"/>
</dbReference>
<dbReference type="Pfam" id="PF00009">
    <property type="entry name" value="GTP_EFTU"/>
    <property type="match status" value="1"/>
</dbReference>
<dbReference type="FunFam" id="2.40.30.10:FF:000005">
    <property type="entry name" value="Elongation factor 1-alpha"/>
    <property type="match status" value="1"/>
</dbReference>
<dbReference type="PROSITE" id="PS51722">
    <property type="entry name" value="G_TR_2"/>
    <property type="match status" value="1"/>
</dbReference>
<evidence type="ECO:0000256" key="4">
    <source>
        <dbReference type="ARBA" id="ARBA00022917"/>
    </source>
</evidence>
<dbReference type="InterPro" id="IPR000795">
    <property type="entry name" value="T_Tr_GTP-bd_dom"/>
</dbReference>
<dbReference type="CDD" id="cd03705">
    <property type="entry name" value="EF1_alpha_III"/>
    <property type="match status" value="1"/>
</dbReference>
<keyword evidence="4" id="KW-0648">Protein biosynthesis</keyword>
<dbReference type="InterPro" id="IPR009000">
    <property type="entry name" value="Transl_B-barrel_sf"/>
</dbReference>
<dbReference type="OrthoDB" id="291946at2759"/>
<evidence type="ECO:0000313" key="11">
    <source>
        <dbReference type="Proteomes" id="UP000654075"/>
    </source>
</evidence>
<keyword evidence="3" id="KW-0251">Elongation factor</keyword>
<dbReference type="Proteomes" id="UP000626109">
    <property type="component" value="Unassembled WGS sequence"/>
</dbReference>
<evidence type="ECO:0000256" key="5">
    <source>
        <dbReference type="ARBA" id="ARBA00023134"/>
    </source>
</evidence>
<dbReference type="Pfam" id="PF03144">
    <property type="entry name" value="GTP_EFTU_D2"/>
    <property type="match status" value="1"/>
</dbReference>
<dbReference type="SUPFAM" id="SSF52540">
    <property type="entry name" value="P-loop containing nucleoside triphosphate hydrolases"/>
    <property type="match status" value="1"/>
</dbReference>
<dbReference type="GO" id="GO:0005525">
    <property type="term" value="F:GTP binding"/>
    <property type="evidence" value="ECO:0007669"/>
    <property type="project" value="UniProtKB-KW"/>
</dbReference>
<evidence type="ECO:0000256" key="3">
    <source>
        <dbReference type="ARBA" id="ARBA00022768"/>
    </source>
</evidence>
<keyword evidence="11" id="KW-1185">Reference proteome</keyword>
<dbReference type="InterPro" id="IPR027417">
    <property type="entry name" value="P-loop_NTPase"/>
</dbReference>
<dbReference type="SUPFAM" id="SSF50447">
    <property type="entry name" value="Translation proteins"/>
    <property type="match status" value="1"/>
</dbReference>
<evidence type="ECO:0000313" key="7">
    <source>
        <dbReference type="EMBL" id="CAE8590497.1"/>
    </source>
</evidence>
<dbReference type="Gene3D" id="2.40.30.10">
    <property type="entry name" value="Translation factors"/>
    <property type="match status" value="2"/>
</dbReference>
<gene>
    <name evidence="7" type="ORF">PGLA1383_LOCUS9218</name>
    <name evidence="8" type="ORF">PGLA2088_LOCUS3111</name>
    <name evidence="9" type="ORF">PGLA2088_LOCUS9731</name>
</gene>
<dbReference type="GO" id="GO:0003746">
    <property type="term" value="F:translation elongation factor activity"/>
    <property type="evidence" value="ECO:0007669"/>
    <property type="project" value="UniProtKB-KW"/>
</dbReference>
<dbReference type="InterPro" id="IPR009001">
    <property type="entry name" value="Transl_elong_EF1A/Init_IF2_C"/>
</dbReference>
<evidence type="ECO:0000259" key="6">
    <source>
        <dbReference type="PROSITE" id="PS51722"/>
    </source>
</evidence>
<reference evidence="8" key="1">
    <citation type="submission" date="2021-02" db="EMBL/GenBank/DDBJ databases">
        <authorList>
            <person name="Dougan E. K."/>
            <person name="Rhodes N."/>
            <person name="Thang M."/>
            <person name="Chan C."/>
        </authorList>
    </citation>
    <scope>NUCLEOTIDE SEQUENCE</scope>
</reference>
<dbReference type="InterPro" id="IPR004161">
    <property type="entry name" value="EFTu-like_2"/>
</dbReference>
<accession>A0A813I3D0</accession>
<dbReference type="GO" id="GO:0003924">
    <property type="term" value="F:GTPase activity"/>
    <property type="evidence" value="ECO:0007669"/>
    <property type="project" value="InterPro"/>
</dbReference>
<dbReference type="SUPFAM" id="SSF50465">
    <property type="entry name" value="EF-Tu/eEF-1alpha/eIF2-gamma C-terminal domain"/>
    <property type="match status" value="1"/>
</dbReference>
<organism evidence="8 10">
    <name type="scientific">Polarella glacialis</name>
    <name type="common">Dinoflagellate</name>
    <dbReference type="NCBI Taxonomy" id="89957"/>
    <lineage>
        <taxon>Eukaryota</taxon>
        <taxon>Sar</taxon>
        <taxon>Alveolata</taxon>
        <taxon>Dinophyceae</taxon>
        <taxon>Suessiales</taxon>
        <taxon>Suessiaceae</taxon>
        <taxon>Polarella</taxon>
    </lineage>
</organism>
<protein>
    <recommendedName>
        <fullName evidence="6">Tr-type G domain-containing protein</fullName>
    </recommendedName>
</protein>
<name>A0A813I3D0_POLGL</name>
<dbReference type="AlphaFoldDB" id="A0A813I3D0"/>
<keyword evidence="2" id="KW-0547">Nucleotide-binding</keyword>
<dbReference type="EMBL" id="CAJNNW010002622">
    <property type="protein sequence ID" value="CAE8644501.1"/>
    <property type="molecule type" value="Genomic_DNA"/>
</dbReference>
<sequence>MAGAGARPYMSVAFVGPQGCGKTTALARICQQLGAFPSEEHDQLAALARALGRPAAQHGWMLDRLPVERASGESVVSSLQSFSSQAFQFTALDTPGHQRLTGNMLCALALADAAVLLVSAAEGEWEQALDSGRARELALDCFTMGVKNIVVWVTKMDDWSVQFAAPRFEEIKKEMNAFLKEVGYKQKDVPFVPITGLSGDNLTSKSSEMEWYTGPLAVESLDAVGPINRPAEKPLRLPVLKVHNVPEVGTVVVGRVETGSIRPGIKVIFSPSGLVAEVKSVQSPDGRTLTEGKGGEIVGVCLGGVEASEIKRGMVISGTNDPAADAETLLVQVVVLDHPGEIRAGYCPTIAVHTTQVPCEFEELISKIDRKTGKECEANPVSAKSGDVIMVKMRPRGLVCLEAFSAYPSLGRFAIRDNGRTIGVGIIKEVTKRPVPKPRSKEGDNQYFEG</sequence>
<dbReference type="Gene3D" id="3.40.50.300">
    <property type="entry name" value="P-loop containing nucleotide triphosphate hydrolases"/>
    <property type="match status" value="1"/>
</dbReference>
<dbReference type="EMBL" id="CAJNNV010004302">
    <property type="protein sequence ID" value="CAE8590497.1"/>
    <property type="molecule type" value="Genomic_DNA"/>
</dbReference>
<dbReference type="OMA" id="GKECEAN"/>
<proteinExistence type="inferred from homology"/>
<evidence type="ECO:0000313" key="10">
    <source>
        <dbReference type="Proteomes" id="UP000626109"/>
    </source>
</evidence>
<dbReference type="PANTHER" id="PTHR23115">
    <property type="entry name" value="TRANSLATION FACTOR"/>
    <property type="match status" value="1"/>
</dbReference>
<evidence type="ECO:0000313" key="9">
    <source>
        <dbReference type="EMBL" id="CAE8652492.1"/>
    </source>
</evidence>
<keyword evidence="5" id="KW-0342">GTP-binding</keyword>
<dbReference type="InterPro" id="IPR054696">
    <property type="entry name" value="GTP-eEF1A_C"/>
</dbReference>
<comment type="similarity">
    <text evidence="1">Belongs to the TRAFAC class translation factor GTPase superfamily. Classic translation factor GTPase family. EF-Tu/EF-1A subfamily.</text>
</comment>
<dbReference type="EMBL" id="CAJNNW010010810">
    <property type="protein sequence ID" value="CAE8652492.1"/>
    <property type="molecule type" value="Genomic_DNA"/>
</dbReference>
<evidence type="ECO:0000256" key="2">
    <source>
        <dbReference type="ARBA" id="ARBA00022741"/>
    </source>
</evidence>
<feature type="domain" description="Tr-type G" evidence="6">
    <location>
        <begin position="7"/>
        <end position="231"/>
    </location>
</feature>